<dbReference type="Gene3D" id="3.40.50.1000">
    <property type="entry name" value="HAD superfamily/HAD-like"/>
    <property type="match status" value="1"/>
</dbReference>
<feature type="compositionally biased region" description="Low complexity" evidence="2">
    <location>
        <begin position="462"/>
        <end position="485"/>
    </location>
</feature>
<feature type="region of interest" description="Disordered" evidence="2">
    <location>
        <begin position="515"/>
        <end position="609"/>
    </location>
</feature>
<feature type="compositionally biased region" description="Low complexity" evidence="2">
    <location>
        <begin position="750"/>
        <end position="759"/>
    </location>
</feature>
<name>A0A058ZEV1_FONAL</name>
<feature type="compositionally biased region" description="Low complexity" evidence="2">
    <location>
        <begin position="129"/>
        <end position="147"/>
    </location>
</feature>
<feature type="compositionally biased region" description="Low complexity" evidence="2">
    <location>
        <begin position="1029"/>
        <end position="1084"/>
    </location>
</feature>
<feature type="compositionally biased region" description="Gly residues" evidence="2">
    <location>
        <begin position="971"/>
        <end position="983"/>
    </location>
</feature>
<feature type="region of interest" description="Disordered" evidence="2">
    <location>
        <begin position="914"/>
        <end position="933"/>
    </location>
</feature>
<feature type="compositionally biased region" description="Low complexity" evidence="2">
    <location>
        <begin position="1294"/>
        <end position="1309"/>
    </location>
</feature>
<feature type="compositionally biased region" description="Low complexity" evidence="2">
    <location>
        <begin position="1318"/>
        <end position="1385"/>
    </location>
</feature>
<feature type="compositionally biased region" description="Low complexity" evidence="2">
    <location>
        <begin position="583"/>
        <end position="609"/>
    </location>
</feature>
<dbReference type="SUPFAM" id="SSF56784">
    <property type="entry name" value="HAD-like"/>
    <property type="match status" value="1"/>
</dbReference>
<feature type="compositionally biased region" description="Acidic residues" evidence="2">
    <location>
        <begin position="1249"/>
        <end position="1258"/>
    </location>
</feature>
<evidence type="ECO:0000259" key="3">
    <source>
        <dbReference type="SMART" id="SM00775"/>
    </source>
</evidence>
<dbReference type="GO" id="GO:0008195">
    <property type="term" value="F:phosphatidate phosphatase activity"/>
    <property type="evidence" value="ECO:0007669"/>
    <property type="project" value="TreeGrafter"/>
</dbReference>
<reference evidence="4" key="1">
    <citation type="submission" date="2013-04" db="EMBL/GenBank/DDBJ databases">
        <title>The Genome Sequence of Fonticula alba ATCC 38817.</title>
        <authorList>
            <consortium name="The Broad Institute Genomics Platform"/>
            <person name="Russ C."/>
            <person name="Cuomo C."/>
            <person name="Burger G."/>
            <person name="Gray M.W."/>
            <person name="Holland P.W.H."/>
            <person name="King N."/>
            <person name="Lang F.B.F."/>
            <person name="Roger A.J."/>
            <person name="Ruiz-Trillo I."/>
            <person name="Brown M."/>
            <person name="Walker B."/>
            <person name="Young S."/>
            <person name="Zeng Q."/>
            <person name="Gargeya S."/>
            <person name="Fitzgerald M."/>
            <person name="Haas B."/>
            <person name="Abouelleil A."/>
            <person name="Allen A.W."/>
            <person name="Alvarado L."/>
            <person name="Arachchi H.M."/>
            <person name="Berlin A.M."/>
            <person name="Chapman S.B."/>
            <person name="Gainer-Dewar J."/>
            <person name="Goldberg J."/>
            <person name="Griggs A."/>
            <person name="Gujja S."/>
            <person name="Hansen M."/>
            <person name="Howarth C."/>
            <person name="Imamovic A."/>
            <person name="Ireland A."/>
            <person name="Larimer J."/>
            <person name="McCowan C."/>
            <person name="Murphy C."/>
            <person name="Pearson M."/>
            <person name="Poon T.W."/>
            <person name="Priest M."/>
            <person name="Roberts A."/>
            <person name="Saif S."/>
            <person name="Shea T."/>
            <person name="Sisk P."/>
            <person name="Sykes S."/>
            <person name="Wortman J."/>
            <person name="Nusbaum C."/>
            <person name="Birren B."/>
        </authorList>
    </citation>
    <scope>NUCLEOTIDE SEQUENCE [LARGE SCALE GENOMIC DNA]</scope>
    <source>
        <strain evidence="4">ATCC 38817</strain>
    </source>
</reference>
<protein>
    <recommendedName>
        <fullName evidence="3">LNS2/PITP domain-containing protein</fullName>
    </recommendedName>
</protein>
<sequence>MDLFKTALSTAAQFYRDLNPSTLSGAIDIIVVRQPPVLVPIEPEGGPGPGSASPLGRKAASKMRVVRELRASPVHVRFGKLKLLRPVDNRVLISVNGRTTELTMRVGQGGDAYFVRRAPPEIGAPLDPPGAVSPEAPSAAPGPEGPSITLEEAESAVAAAAAAEASAPGAPAATPPAPGSPSGQLDSAADPDSMDLSQRAVDSLPVVEESISELSEALCSEGGFPATGASSGQMHQRPSVQAALEAGATLLDASDPTSIELSLCADVLFPGMALQVGGMPGAPAPGAAGGGHGPADVATAAPAAGSPIIDGQLGTAAARVFAEHLLASDKLGLGSLVASWPVLSQELFAQQPGAGTDAPAASVNRLAVRIGGRVIVPWRIGALAVLARACLGPHLNHPVVAVAGPDCQHSLSLATTPHLGPDGSGVAGGVDEPGLADGVDKPGSPPAGAGNDDGPGPGPGPGDLDAGKAAAPGPGTASPGPVSPSITESGPMPRIHPSLSSSLLFPLGAAGSSGLLTPMSPQRPSMHFRPGSGGASLPGTLQPSPTVGFPLGGAGRRGPGPLLDLADTDPDTQDDDIEEVDMPSGEAPAAGAADAPGPDEAPPAADASGLVAEQPSLDGRLFQTLDASMASLLNTALSHALEAAVAGGPAGMPEAGDLSAADTSAADLAADAADDFDLDPLSEGSSLLNIESGFADAQPGPPSAVATPVPAPAGGISGLLRYWIPFSRLGGGRRVAEPAARPAPEPEAAPAPGSADPAGAVADAAGAVAAIEADAEAAPATADAAAALAGAAPPAANDQNSFVRSIYFTSEELSALDLKDGPNHIEFTIESPGQGASCAATIYLWDYTDKIVISDIDGTITKSDALGHIFTAVGRDWTHSGVATLFSNIASNGYRLMYVTSRAIGQANSTRGFLRSVKQSPPPNALPSPSSSGLFQSHLSAALAPASSGLAGVSPAGSAPASGAASPLVANGGGPASPVGGGTPSDSPRLAPAGGGPLQPPSPPGSGGPIAGEAAGGGAHAAGAGAGAGAAAAPGPGGALSRSGSSGSLRPAASAPRAIGTPGQATSAAADATGAGAGASASPSTHLDSATLMLVSSPRDADGSLQPRMHRLPPGPLICAPDRLLAAFTREVIERKPHVFKMAALGEILKLFPADTQPFYAGFGNRPTDALSYQSVMVPIERIFTINPSGNIRLELVETYRSTYSDINDIVDQMFPPIVIRRKRRLTLQRPAHKPGDSLPDDGISVESSPDELLDLPEEPPKPAFNDFHYWRQPLPDISALLPSKPSTGGKGPAAGSAPAKPSAASTPDPRSPPSSPAPARATLPGADASRPASPAAPMAVAASSARSVSVGGAPASAPAAPSPATRIVSSSGSSTPGSRDGDGSSSDDGDDDHSHGDDDHDHDDDDDDDDDDDSDPMAGDGHADHDGETVVQFRGYGFPFY</sequence>
<feature type="region of interest" description="Disordered" evidence="2">
    <location>
        <begin position="950"/>
        <end position="1084"/>
    </location>
</feature>
<keyword evidence="5" id="KW-1185">Reference proteome</keyword>
<feature type="region of interest" description="Disordered" evidence="2">
    <location>
        <begin position="414"/>
        <end position="497"/>
    </location>
</feature>
<dbReference type="STRING" id="691883.A0A058ZEV1"/>
<organism evidence="4">
    <name type="scientific">Fonticula alba</name>
    <name type="common">Slime mold</name>
    <dbReference type="NCBI Taxonomy" id="691883"/>
    <lineage>
        <taxon>Eukaryota</taxon>
        <taxon>Rotosphaerida</taxon>
        <taxon>Fonticulaceae</taxon>
        <taxon>Fonticula</taxon>
    </lineage>
</organism>
<feature type="compositionally biased region" description="Acidic residues" evidence="2">
    <location>
        <begin position="1401"/>
        <end position="1416"/>
    </location>
</feature>
<dbReference type="InterPro" id="IPR026058">
    <property type="entry name" value="LIPIN"/>
</dbReference>
<gene>
    <name evidence="4" type="ORF">H696_01390</name>
</gene>
<dbReference type="InterPro" id="IPR007651">
    <property type="entry name" value="Lipin_N"/>
</dbReference>
<evidence type="ECO:0000313" key="5">
    <source>
        <dbReference type="Proteomes" id="UP000030693"/>
    </source>
</evidence>
<feature type="region of interest" description="Disordered" evidence="2">
    <location>
        <begin position="1229"/>
        <end position="1442"/>
    </location>
</feature>
<feature type="compositionally biased region" description="Acidic residues" evidence="2">
    <location>
        <begin position="566"/>
        <end position="581"/>
    </location>
</feature>
<dbReference type="OrthoDB" id="4567at2759"/>
<dbReference type="InterPro" id="IPR023214">
    <property type="entry name" value="HAD_sf"/>
</dbReference>
<dbReference type="eggNOG" id="KOG2116">
    <property type="taxonomic scope" value="Eukaryota"/>
</dbReference>
<feature type="compositionally biased region" description="Gly residues" evidence="2">
    <location>
        <begin position="1007"/>
        <end position="1028"/>
    </location>
</feature>
<feature type="region of interest" description="Disordered" evidence="2">
    <location>
        <begin position="735"/>
        <end position="759"/>
    </location>
</feature>
<dbReference type="PANTHER" id="PTHR12181">
    <property type="entry name" value="LIPIN"/>
    <property type="match status" value="1"/>
</dbReference>
<dbReference type="InterPro" id="IPR031315">
    <property type="entry name" value="LNS2/PITP"/>
</dbReference>
<dbReference type="OMA" id="NIASNGY"/>
<dbReference type="InterPro" id="IPR013209">
    <property type="entry name" value="LNS2"/>
</dbReference>
<evidence type="ECO:0000256" key="1">
    <source>
        <dbReference type="ARBA" id="ARBA00005476"/>
    </source>
</evidence>
<dbReference type="SMART" id="SM00775">
    <property type="entry name" value="LNS2"/>
    <property type="match status" value="1"/>
</dbReference>
<dbReference type="Pfam" id="PF04571">
    <property type="entry name" value="Lipin_N"/>
    <property type="match status" value="2"/>
</dbReference>
<feature type="compositionally biased region" description="Low complexity" evidence="2">
    <location>
        <begin position="155"/>
        <end position="172"/>
    </location>
</feature>
<feature type="compositionally biased region" description="Low complexity" evidence="2">
    <location>
        <begin position="950"/>
        <end position="970"/>
    </location>
</feature>
<feature type="region of interest" description="Disordered" evidence="2">
    <location>
        <begin position="119"/>
        <end position="193"/>
    </location>
</feature>
<dbReference type="RefSeq" id="XP_009493560.1">
    <property type="nucleotide sequence ID" value="XM_009495285.1"/>
</dbReference>
<accession>A0A058ZEV1</accession>
<evidence type="ECO:0000313" key="4">
    <source>
        <dbReference type="EMBL" id="KCV71982.1"/>
    </source>
</evidence>
<dbReference type="InterPro" id="IPR036412">
    <property type="entry name" value="HAD-like_sf"/>
</dbReference>
<dbReference type="GeneID" id="20526115"/>
<dbReference type="EMBL" id="KB932202">
    <property type="protein sequence ID" value="KCV71982.1"/>
    <property type="molecule type" value="Genomic_DNA"/>
</dbReference>
<evidence type="ECO:0000256" key="2">
    <source>
        <dbReference type="SAM" id="MobiDB-lite"/>
    </source>
</evidence>
<proteinExistence type="inferred from homology"/>
<dbReference type="Pfam" id="PF08235">
    <property type="entry name" value="LNS2"/>
    <property type="match status" value="2"/>
</dbReference>
<dbReference type="PANTHER" id="PTHR12181:SF12">
    <property type="entry name" value="PHOSPHATIDATE PHOSPHATASE"/>
    <property type="match status" value="1"/>
</dbReference>
<comment type="similarity">
    <text evidence="1">Belongs to the lipin family.</text>
</comment>
<dbReference type="Proteomes" id="UP000030693">
    <property type="component" value="Unassembled WGS sequence"/>
</dbReference>
<feature type="domain" description="LNS2/PITP" evidence="3">
    <location>
        <begin position="851"/>
        <end position="1195"/>
    </location>
</feature>